<dbReference type="InterPro" id="IPR002831">
    <property type="entry name" value="Tscrpt_reg_TrmB_N"/>
</dbReference>
<evidence type="ECO:0000256" key="1">
    <source>
        <dbReference type="SAM" id="Coils"/>
    </source>
</evidence>
<dbReference type="Proteomes" id="UP000191931">
    <property type="component" value="Unassembled WGS sequence"/>
</dbReference>
<dbReference type="InterPro" id="IPR036390">
    <property type="entry name" value="WH_DNA-bd_sf"/>
</dbReference>
<name>A0A1W1HJ32_9BACT</name>
<proteinExistence type="predicted"/>
<dbReference type="CDD" id="cd09124">
    <property type="entry name" value="PLDc_like_TrmB_middle"/>
    <property type="match status" value="1"/>
</dbReference>
<dbReference type="InterPro" id="IPR051797">
    <property type="entry name" value="TrmB-like"/>
</dbReference>
<dbReference type="PANTHER" id="PTHR34293:SF1">
    <property type="entry name" value="HTH-TYPE TRANSCRIPTIONAL REGULATOR TRMBL2"/>
    <property type="match status" value="1"/>
</dbReference>
<keyword evidence="5" id="KW-1185">Reference proteome</keyword>
<protein>
    <recommendedName>
        <fullName evidence="6">Transcription regulator TrmB N-terminal domain-containing protein</fullName>
    </recommendedName>
</protein>
<dbReference type="AlphaFoldDB" id="A0A1W1HJ32"/>
<dbReference type="RefSeq" id="WP_080802297.1">
    <property type="nucleotide sequence ID" value="NZ_LT828543.1"/>
</dbReference>
<dbReference type="OrthoDB" id="1493540at2"/>
<dbReference type="Pfam" id="PF11495">
    <property type="entry name" value="Regulator_TrmB"/>
    <property type="match status" value="1"/>
</dbReference>
<evidence type="ECO:0000313" key="4">
    <source>
        <dbReference type="EMBL" id="SLM32470.1"/>
    </source>
</evidence>
<evidence type="ECO:0008006" key="6">
    <source>
        <dbReference type="Google" id="ProtNLM"/>
    </source>
</evidence>
<dbReference type="InterPro" id="IPR021586">
    <property type="entry name" value="Tscrpt_reg_TrmB_C"/>
</dbReference>
<dbReference type="Gene3D" id="1.10.10.10">
    <property type="entry name" value="Winged helix-like DNA-binding domain superfamily/Winged helix DNA-binding domain"/>
    <property type="match status" value="1"/>
</dbReference>
<dbReference type="EMBL" id="FWEV01000318">
    <property type="protein sequence ID" value="SLM32470.1"/>
    <property type="molecule type" value="Genomic_DNA"/>
</dbReference>
<dbReference type="STRING" id="1246637.MTBBW1_730023"/>
<feature type="domain" description="Transcription regulator TrmB C-terminal" evidence="3">
    <location>
        <begin position="105"/>
        <end position="198"/>
    </location>
</feature>
<feature type="domain" description="Transcription regulator TrmB N-terminal" evidence="2">
    <location>
        <begin position="10"/>
        <end position="72"/>
    </location>
</feature>
<evidence type="ECO:0000259" key="3">
    <source>
        <dbReference type="Pfam" id="PF11495"/>
    </source>
</evidence>
<keyword evidence="1" id="KW-0175">Coiled coil</keyword>
<gene>
    <name evidence="4" type="ORF">MTBBW1_730023</name>
</gene>
<dbReference type="SUPFAM" id="SSF46785">
    <property type="entry name" value="Winged helix' DNA-binding domain"/>
    <property type="match status" value="1"/>
</dbReference>
<evidence type="ECO:0000313" key="5">
    <source>
        <dbReference type="Proteomes" id="UP000191931"/>
    </source>
</evidence>
<dbReference type="PANTHER" id="PTHR34293">
    <property type="entry name" value="HTH-TYPE TRANSCRIPTIONAL REGULATOR TRMBL2"/>
    <property type="match status" value="1"/>
</dbReference>
<sequence>MFKRNAQLTIGLSEYAVTAFTALVAKHPVNGSQLSRNSGIPRARIYDVLRVLKSKGFVVESSEGMYTPIPPEELIRRLRNDHENSLSELEEKLKNAQQQTQSDVIWNIKGYEMAMAKAQEMISDAAEEVYVRISPEEGKFLDPELKKAAEKGVQIKYISLKPVELTFEWQVIHPPREPGMDYGKHRFFDVVVDRKEVLCGMFMEGDEANSIINWGKNKWFVISVRDSLRHDFFHYFLHKIMNDIPLSASDKALYKSVCKDI</sequence>
<organism evidence="4 5">
    <name type="scientific">Desulfamplus magnetovallimortis</name>
    <dbReference type="NCBI Taxonomy" id="1246637"/>
    <lineage>
        <taxon>Bacteria</taxon>
        <taxon>Pseudomonadati</taxon>
        <taxon>Thermodesulfobacteriota</taxon>
        <taxon>Desulfobacteria</taxon>
        <taxon>Desulfobacterales</taxon>
        <taxon>Desulfobacteraceae</taxon>
        <taxon>Desulfamplus</taxon>
    </lineage>
</organism>
<reference evidence="4 5" key="1">
    <citation type="submission" date="2017-03" db="EMBL/GenBank/DDBJ databases">
        <authorList>
            <person name="Afonso C.L."/>
            <person name="Miller P.J."/>
            <person name="Scott M.A."/>
            <person name="Spackman E."/>
            <person name="Goraichik I."/>
            <person name="Dimitrov K.M."/>
            <person name="Suarez D.L."/>
            <person name="Swayne D.E."/>
        </authorList>
    </citation>
    <scope>NUCLEOTIDE SEQUENCE [LARGE SCALE GENOMIC DNA]</scope>
    <source>
        <strain evidence="4">PRJEB14757</strain>
    </source>
</reference>
<dbReference type="Pfam" id="PF01978">
    <property type="entry name" value="TrmB"/>
    <property type="match status" value="1"/>
</dbReference>
<accession>A0A1W1HJ32</accession>
<dbReference type="InterPro" id="IPR036388">
    <property type="entry name" value="WH-like_DNA-bd_sf"/>
</dbReference>
<evidence type="ECO:0000259" key="2">
    <source>
        <dbReference type="Pfam" id="PF01978"/>
    </source>
</evidence>
<feature type="coiled-coil region" evidence="1">
    <location>
        <begin position="72"/>
        <end position="128"/>
    </location>
</feature>